<dbReference type="Gene3D" id="1.20.144.10">
    <property type="entry name" value="Phosphatidic acid phosphatase type 2/haloperoxidase"/>
    <property type="match status" value="1"/>
</dbReference>
<evidence type="ECO:0000256" key="9">
    <source>
        <dbReference type="ARBA" id="ARBA00047594"/>
    </source>
</evidence>
<dbReference type="InterPro" id="IPR000326">
    <property type="entry name" value="PAP2/HPO"/>
</dbReference>
<evidence type="ECO:0000313" key="12">
    <source>
        <dbReference type="EMBL" id="QCW84389.1"/>
    </source>
</evidence>
<dbReference type="InterPro" id="IPR036938">
    <property type="entry name" value="PAP2/HPO_sf"/>
</dbReference>
<keyword evidence="7 10" id="KW-0472">Membrane</keyword>
<dbReference type="GO" id="GO:0005886">
    <property type="term" value="C:plasma membrane"/>
    <property type="evidence" value="ECO:0007669"/>
    <property type="project" value="UniProtKB-SubCell"/>
</dbReference>
<dbReference type="EMBL" id="CP035467">
    <property type="protein sequence ID" value="QCW84389.1"/>
    <property type="molecule type" value="Genomic_DNA"/>
</dbReference>
<accession>A0A4P9US91</accession>
<dbReference type="Proteomes" id="UP000305881">
    <property type="component" value="Chromosome"/>
</dbReference>
<comment type="subcellular location">
    <subcellularLocation>
        <location evidence="1">Cell membrane</location>
        <topology evidence="1">Multi-pass membrane protein</topology>
    </subcellularLocation>
</comment>
<dbReference type="KEGG" id="mbur:EQU24_20745"/>
<feature type="transmembrane region" description="Helical" evidence="10">
    <location>
        <begin position="33"/>
        <end position="52"/>
    </location>
</feature>
<evidence type="ECO:0000256" key="4">
    <source>
        <dbReference type="ARBA" id="ARBA00022692"/>
    </source>
</evidence>
<evidence type="ECO:0000256" key="5">
    <source>
        <dbReference type="ARBA" id="ARBA00022801"/>
    </source>
</evidence>
<feature type="transmembrane region" description="Helical" evidence="10">
    <location>
        <begin position="155"/>
        <end position="173"/>
    </location>
</feature>
<evidence type="ECO:0000256" key="2">
    <source>
        <dbReference type="ARBA" id="ARBA00012374"/>
    </source>
</evidence>
<dbReference type="EC" id="3.6.1.27" evidence="2"/>
<reference evidence="13" key="1">
    <citation type="journal article" date="2019" name="J. Bacteriol.">
        <title>A Mutagenic Screen Identifies a TonB-Dependent Receptor Required for the Lanthanide Metal Switch in the Type I Methanotroph 'Methylotuvimicrobium buryatense' 5GB1C.</title>
        <authorList>
            <person name="Groom J.D."/>
            <person name="Ford S.M."/>
            <person name="Pesesky M.W."/>
            <person name="Lidstrom M.E."/>
        </authorList>
    </citation>
    <scope>NUCLEOTIDE SEQUENCE [LARGE SCALE GENOMIC DNA]</scope>
    <source>
        <strain evidence="13">5GB1C</strain>
    </source>
</reference>
<keyword evidence="6 10" id="KW-1133">Transmembrane helix</keyword>
<comment type="catalytic activity">
    <reaction evidence="9">
        <text>di-trans,octa-cis-undecaprenyl diphosphate + H2O = di-trans,octa-cis-undecaprenyl phosphate + phosphate + H(+)</text>
        <dbReference type="Rhea" id="RHEA:28094"/>
        <dbReference type="ChEBI" id="CHEBI:15377"/>
        <dbReference type="ChEBI" id="CHEBI:15378"/>
        <dbReference type="ChEBI" id="CHEBI:43474"/>
        <dbReference type="ChEBI" id="CHEBI:58405"/>
        <dbReference type="ChEBI" id="CHEBI:60392"/>
        <dbReference type="EC" id="3.6.1.27"/>
    </reaction>
</comment>
<keyword evidence="13" id="KW-1185">Reference proteome</keyword>
<evidence type="ECO:0000256" key="7">
    <source>
        <dbReference type="ARBA" id="ARBA00023136"/>
    </source>
</evidence>
<evidence type="ECO:0000313" key="13">
    <source>
        <dbReference type="Proteomes" id="UP000305881"/>
    </source>
</evidence>
<sequence length="175" mass="19638">MKLIYSIHKCDVFMFTWLNNVSIHTHLVRLCRYISKTGDGILYVLAAAWLYWESGAESPLFKAMALAFLIERPIYFILKNSFKRNRPQAALENFRSVIIPSDQFSFPSGHTSAAFMMATLVGFFMPVLLIPLYLWAASVGFSRVVLGVHFPTDTLMGAAIGVGTAIFSLDYLLSL</sequence>
<proteinExistence type="predicted"/>
<evidence type="ECO:0000256" key="8">
    <source>
        <dbReference type="ARBA" id="ARBA00032707"/>
    </source>
</evidence>
<gene>
    <name evidence="12" type="ORF">EQU24_20745</name>
</gene>
<dbReference type="PANTHER" id="PTHR14969">
    <property type="entry name" value="SPHINGOSINE-1-PHOSPHATE PHOSPHOHYDROLASE"/>
    <property type="match status" value="1"/>
</dbReference>
<evidence type="ECO:0000259" key="11">
    <source>
        <dbReference type="SMART" id="SM00014"/>
    </source>
</evidence>
<organism evidence="12 13">
    <name type="scientific">Methylotuvimicrobium buryatense</name>
    <name type="common">Methylomicrobium buryatense</name>
    <dbReference type="NCBI Taxonomy" id="95641"/>
    <lineage>
        <taxon>Bacteria</taxon>
        <taxon>Pseudomonadati</taxon>
        <taxon>Pseudomonadota</taxon>
        <taxon>Gammaproteobacteria</taxon>
        <taxon>Methylococcales</taxon>
        <taxon>Methylococcaceae</taxon>
        <taxon>Methylotuvimicrobium</taxon>
    </lineage>
</organism>
<name>A0A4P9US91_METBY</name>
<dbReference type="SMART" id="SM00014">
    <property type="entry name" value="acidPPc"/>
    <property type="match status" value="1"/>
</dbReference>
<keyword evidence="3" id="KW-1003">Cell membrane</keyword>
<dbReference type="AlphaFoldDB" id="A0A4P9US91"/>
<dbReference type="SUPFAM" id="SSF48317">
    <property type="entry name" value="Acid phosphatase/Vanadium-dependent haloperoxidase"/>
    <property type="match status" value="1"/>
</dbReference>
<feature type="domain" description="Phosphatidic acid phosphatase type 2/haloperoxidase" evidence="11">
    <location>
        <begin position="59"/>
        <end position="169"/>
    </location>
</feature>
<evidence type="ECO:0000256" key="10">
    <source>
        <dbReference type="SAM" id="Phobius"/>
    </source>
</evidence>
<feature type="transmembrane region" description="Helical" evidence="10">
    <location>
        <begin position="113"/>
        <end position="135"/>
    </location>
</feature>
<dbReference type="PANTHER" id="PTHR14969:SF62">
    <property type="entry name" value="DECAPRENYLPHOSPHORYL-5-PHOSPHORIBOSE PHOSPHATASE RV3807C-RELATED"/>
    <property type="match status" value="1"/>
</dbReference>
<evidence type="ECO:0000256" key="6">
    <source>
        <dbReference type="ARBA" id="ARBA00022989"/>
    </source>
</evidence>
<evidence type="ECO:0000256" key="3">
    <source>
        <dbReference type="ARBA" id="ARBA00022475"/>
    </source>
</evidence>
<dbReference type="Pfam" id="PF01569">
    <property type="entry name" value="PAP2"/>
    <property type="match status" value="1"/>
</dbReference>
<keyword evidence="5" id="KW-0378">Hydrolase</keyword>
<dbReference type="GO" id="GO:0050380">
    <property type="term" value="F:undecaprenyl-diphosphatase activity"/>
    <property type="evidence" value="ECO:0007669"/>
    <property type="project" value="UniProtKB-EC"/>
</dbReference>
<dbReference type="OrthoDB" id="9780507at2"/>
<dbReference type="RefSeq" id="WP_017841722.1">
    <property type="nucleotide sequence ID" value="NZ_CP035467.1"/>
</dbReference>
<evidence type="ECO:0000256" key="1">
    <source>
        <dbReference type="ARBA" id="ARBA00004651"/>
    </source>
</evidence>
<keyword evidence="4 10" id="KW-0812">Transmembrane</keyword>
<dbReference type="STRING" id="675511.GCA_000341735_03277"/>
<protein>
    <recommendedName>
        <fullName evidence="2">undecaprenyl-diphosphate phosphatase</fullName>
        <ecNumber evidence="2">3.6.1.27</ecNumber>
    </recommendedName>
    <alternativeName>
        <fullName evidence="8">Undecaprenyl pyrophosphate phosphatase</fullName>
    </alternativeName>
</protein>